<evidence type="ECO:0000313" key="8">
    <source>
        <dbReference type="EMBL" id="TMR00414.1"/>
    </source>
</evidence>
<dbReference type="Proteomes" id="UP000309174">
    <property type="component" value="Unassembled WGS sequence"/>
</dbReference>
<dbReference type="GO" id="GO:0005886">
    <property type="term" value="C:plasma membrane"/>
    <property type="evidence" value="ECO:0007669"/>
    <property type="project" value="UniProtKB-SubCell"/>
</dbReference>
<keyword evidence="3" id="KW-1003">Cell membrane</keyword>
<proteinExistence type="inferred from homology"/>
<evidence type="ECO:0000256" key="1">
    <source>
        <dbReference type="ARBA" id="ARBA00004651"/>
    </source>
</evidence>
<evidence type="ECO:0000313" key="9">
    <source>
        <dbReference type="Proteomes" id="UP000309174"/>
    </source>
</evidence>
<evidence type="ECO:0000256" key="5">
    <source>
        <dbReference type="ARBA" id="ARBA00022989"/>
    </source>
</evidence>
<name>A0A5C4JB95_9ACTN</name>
<accession>A0A5C4JB95</accession>
<evidence type="ECO:0000256" key="7">
    <source>
        <dbReference type="SAM" id="Phobius"/>
    </source>
</evidence>
<dbReference type="PANTHER" id="PTHR33452:SF1">
    <property type="entry name" value="INNER MEMBRANE PROTEIN YPHA-RELATED"/>
    <property type="match status" value="1"/>
</dbReference>
<reference evidence="8 9" key="1">
    <citation type="submission" date="2019-05" db="EMBL/GenBank/DDBJ databases">
        <title>Draft genome sequence of Actinomadura sp. 14C53.</title>
        <authorList>
            <person name="Saricaoglu S."/>
            <person name="Isik K."/>
        </authorList>
    </citation>
    <scope>NUCLEOTIDE SEQUENCE [LARGE SCALE GENOMIC DNA]</scope>
    <source>
        <strain evidence="8 9">14C53</strain>
    </source>
</reference>
<dbReference type="AlphaFoldDB" id="A0A5C4JB95"/>
<feature type="transmembrane region" description="Helical" evidence="7">
    <location>
        <begin position="66"/>
        <end position="96"/>
    </location>
</feature>
<comment type="caution">
    <text evidence="8">The sequence shown here is derived from an EMBL/GenBank/DDBJ whole genome shotgun (WGS) entry which is preliminary data.</text>
</comment>
<keyword evidence="5 7" id="KW-1133">Transmembrane helix</keyword>
<keyword evidence="6 7" id="KW-0472">Membrane</keyword>
<evidence type="ECO:0000256" key="3">
    <source>
        <dbReference type="ARBA" id="ARBA00022475"/>
    </source>
</evidence>
<dbReference type="RefSeq" id="WP_138646068.1">
    <property type="nucleotide sequence ID" value="NZ_VCKW01000076.1"/>
</dbReference>
<dbReference type="EMBL" id="VCKW01000076">
    <property type="protein sequence ID" value="TMR00414.1"/>
    <property type="molecule type" value="Genomic_DNA"/>
</dbReference>
<feature type="transmembrane region" description="Helical" evidence="7">
    <location>
        <begin position="12"/>
        <end position="31"/>
    </location>
</feature>
<dbReference type="InterPro" id="IPR051907">
    <property type="entry name" value="DoxX-like_oxidoreductase"/>
</dbReference>
<dbReference type="OrthoDB" id="1122432at2"/>
<keyword evidence="4 7" id="KW-0812">Transmembrane</keyword>
<evidence type="ECO:0000256" key="6">
    <source>
        <dbReference type="ARBA" id="ARBA00023136"/>
    </source>
</evidence>
<keyword evidence="9" id="KW-1185">Reference proteome</keyword>
<comment type="subcellular location">
    <subcellularLocation>
        <location evidence="1">Cell membrane</location>
        <topology evidence="1">Multi-pass membrane protein</topology>
    </subcellularLocation>
</comment>
<evidence type="ECO:0000256" key="4">
    <source>
        <dbReference type="ARBA" id="ARBA00022692"/>
    </source>
</evidence>
<dbReference type="PANTHER" id="PTHR33452">
    <property type="entry name" value="OXIDOREDUCTASE CATD-RELATED"/>
    <property type="match status" value="1"/>
</dbReference>
<gene>
    <name evidence="8" type="ORF">ETD83_16795</name>
</gene>
<comment type="similarity">
    <text evidence="2">Belongs to the DoxX family.</text>
</comment>
<dbReference type="Pfam" id="PF07681">
    <property type="entry name" value="DoxX"/>
    <property type="match status" value="1"/>
</dbReference>
<feature type="transmembrane region" description="Helical" evidence="7">
    <location>
        <begin position="108"/>
        <end position="127"/>
    </location>
</feature>
<protein>
    <submittedName>
        <fullName evidence="8">DoxX family protein</fullName>
    </submittedName>
</protein>
<dbReference type="InterPro" id="IPR032808">
    <property type="entry name" value="DoxX"/>
</dbReference>
<organism evidence="8 9">
    <name type="scientific">Actinomadura soli</name>
    <dbReference type="NCBI Taxonomy" id="2508997"/>
    <lineage>
        <taxon>Bacteria</taxon>
        <taxon>Bacillati</taxon>
        <taxon>Actinomycetota</taxon>
        <taxon>Actinomycetes</taxon>
        <taxon>Streptosporangiales</taxon>
        <taxon>Thermomonosporaceae</taxon>
        <taxon>Actinomadura</taxon>
    </lineage>
</organism>
<evidence type="ECO:0000256" key="2">
    <source>
        <dbReference type="ARBA" id="ARBA00006679"/>
    </source>
</evidence>
<sequence>MNPATRIPHLSDLGLLIGRVAVGVVFVAHGWQKINDLGHGAVAKMFEGMDVPVASLSAYYSTWVEFLAGLALIVGAAVPIAGLLLAIDMAGAFLFVHKGNGVFVAENGYELVLALGGAAILLAFAGAGRFSVDGLIFSRTESRDPQHAT</sequence>